<dbReference type="InterPro" id="IPR008635">
    <property type="entry name" value="Coiled_stalk_dom"/>
</dbReference>
<evidence type="ECO:0000256" key="6">
    <source>
        <dbReference type="ARBA" id="ARBA00022692"/>
    </source>
</evidence>
<dbReference type="Pfam" id="PF05662">
    <property type="entry name" value="YadA_stalk"/>
    <property type="match status" value="1"/>
</dbReference>
<dbReference type="GO" id="GO:0009279">
    <property type="term" value="C:cell outer membrane"/>
    <property type="evidence" value="ECO:0007669"/>
    <property type="project" value="UniProtKB-SubCell"/>
</dbReference>
<evidence type="ECO:0000259" key="11">
    <source>
        <dbReference type="Pfam" id="PF03895"/>
    </source>
</evidence>
<dbReference type="Gene3D" id="2.20.70.140">
    <property type="match status" value="1"/>
</dbReference>
<evidence type="ECO:0000313" key="14">
    <source>
        <dbReference type="Proteomes" id="UP000254329"/>
    </source>
</evidence>
<evidence type="ECO:0000256" key="8">
    <source>
        <dbReference type="ARBA" id="ARBA00022927"/>
    </source>
</evidence>
<dbReference type="EMBL" id="UGHF01000001">
    <property type="protein sequence ID" value="STO59636.1"/>
    <property type="molecule type" value="Genomic_DNA"/>
</dbReference>
<keyword evidence="8" id="KW-0653">Protein transport</keyword>
<dbReference type="Gene3D" id="3.30.1300.30">
    <property type="entry name" value="GSPII I/J protein-like"/>
    <property type="match status" value="1"/>
</dbReference>
<dbReference type="Proteomes" id="UP000254329">
    <property type="component" value="Unassembled WGS sequence"/>
</dbReference>
<keyword evidence="10" id="KW-0998">Cell outer membrane</keyword>
<keyword evidence="4" id="KW-0813">Transport</keyword>
<comment type="similarity">
    <text evidence="3">Belongs to the autotransporter-2 (AT-2) (TC 1.B.40) family.</text>
</comment>
<organism evidence="13 14">
    <name type="scientific">Canicola haemoglobinophilus</name>
    <dbReference type="NCBI Taxonomy" id="733"/>
    <lineage>
        <taxon>Bacteria</taxon>
        <taxon>Pseudomonadati</taxon>
        <taxon>Pseudomonadota</taxon>
        <taxon>Gammaproteobacteria</taxon>
        <taxon>Pasteurellales</taxon>
        <taxon>Pasteurellaceae</taxon>
        <taxon>Canicola</taxon>
    </lineage>
</organism>
<dbReference type="STRING" id="733.B0186_08950"/>
<keyword evidence="9" id="KW-0472">Membrane</keyword>
<dbReference type="Pfam" id="PF03895">
    <property type="entry name" value="YadA_anchor"/>
    <property type="match status" value="1"/>
</dbReference>
<evidence type="ECO:0000259" key="12">
    <source>
        <dbReference type="Pfam" id="PF05662"/>
    </source>
</evidence>
<reference evidence="13 14" key="1">
    <citation type="submission" date="2018-06" db="EMBL/GenBank/DDBJ databases">
        <authorList>
            <consortium name="Pathogen Informatics"/>
            <person name="Doyle S."/>
        </authorList>
    </citation>
    <scope>NUCLEOTIDE SEQUENCE [LARGE SCALE GENOMIC DNA]</scope>
    <source>
        <strain evidence="13 14">NCTC1659</strain>
    </source>
</reference>
<dbReference type="AlphaFoldDB" id="A0A377HUP9"/>
<evidence type="ECO:0000256" key="9">
    <source>
        <dbReference type="ARBA" id="ARBA00023136"/>
    </source>
</evidence>
<protein>
    <submittedName>
        <fullName evidence="13">Trimeric autotransporter adhesin</fullName>
    </submittedName>
</protein>
<keyword evidence="14" id="KW-1185">Reference proteome</keyword>
<proteinExistence type="inferred from homology"/>
<feature type="domain" description="Trimeric autotransporter adhesin YadA-like stalk" evidence="12">
    <location>
        <begin position="90"/>
        <end position="127"/>
    </location>
</feature>
<evidence type="ECO:0000313" key="13">
    <source>
        <dbReference type="EMBL" id="STO59636.1"/>
    </source>
</evidence>
<dbReference type="InterPro" id="IPR011049">
    <property type="entry name" value="Serralysin-like_metalloprot_C"/>
</dbReference>
<evidence type="ECO:0000256" key="2">
    <source>
        <dbReference type="ARBA" id="ARBA00004442"/>
    </source>
</evidence>
<dbReference type="InterPro" id="IPR045584">
    <property type="entry name" value="Pilin-like"/>
</dbReference>
<evidence type="ECO:0000256" key="5">
    <source>
        <dbReference type="ARBA" id="ARBA00022452"/>
    </source>
</evidence>
<evidence type="ECO:0000256" key="7">
    <source>
        <dbReference type="ARBA" id="ARBA00022729"/>
    </source>
</evidence>
<keyword evidence="7" id="KW-0732">Signal</keyword>
<keyword evidence="5" id="KW-1134">Transmembrane beta strand</keyword>
<dbReference type="SUPFAM" id="SSF101967">
    <property type="entry name" value="Adhesin YadA, collagen-binding domain"/>
    <property type="match status" value="1"/>
</dbReference>
<comment type="subcellular location">
    <subcellularLocation>
        <location evidence="2">Cell outer membrane</location>
    </subcellularLocation>
    <subcellularLocation>
        <location evidence="1">Cell surface</location>
    </subcellularLocation>
</comment>
<sequence>MGEEVKRPLNTKLTVKGGQTDKTKLSDKKNIGVVSNPTDNSLEVKLAKDIDLTKDGSITIGDTIVNNDGMTIKDGPSITKSGIDAGNTTISNVKEGVKGTDAVNVNQLNRKMGDVNNRINKVNKDLQAGIAGATAMAFLQRPNLPGKSMVSAAVGGYKGQSAIAVGYARNSDNNKISIKVGVGLNSRKDVTYGGSVGYQW</sequence>
<name>A0A377HUP9_9PAST</name>
<accession>A0A377HUP9</accession>
<evidence type="ECO:0000256" key="4">
    <source>
        <dbReference type="ARBA" id="ARBA00022448"/>
    </source>
</evidence>
<evidence type="ECO:0000256" key="10">
    <source>
        <dbReference type="ARBA" id="ARBA00023237"/>
    </source>
</evidence>
<evidence type="ECO:0000256" key="1">
    <source>
        <dbReference type="ARBA" id="ARBA00004241"/>
    </source>
</evidence>
<gene>
    <name evidence="13" type="primary">baaA2</name>
    <name evidence="13" type="ORF">NCTC1659_00892</name>
</gene>
<keyword evidence="6" id="KW-0812">Transmembrane</keyword>
<dbReference type="InterPro" id="IPR005594">
    <property type="entry name" value="YadA_C"/>
</dbReference>
<dbReference type="GO" id="GO:0009986">
    <property type="term" value="C:cell surface"/>
    <property type="evidence" value="ECO:0007669"/>
    <property type="project" value="UniProtKB-SubCell"/>
</dbReference>
<dbReference type="SUPFAM" id="SSF54523">
    <property type="entry name" value="Pili subunits"/>
    <property type="match status" value="1"/>
</dbReference>
<evidence type="ECO:0000256" key="3">
    <source>
        <dbReference type="ARBA" id="ARBA00005848"/>
    </source>
</evidence>
<feature type="domain" description="Trimeric autotransporter adhesin YadA-like C-terminal membrane anchor" evidence="11">
    <location>
        <begin position="141"/>
        <end position="200"/>
    </location>
</feature>
<dbReference type="RefSeq" id="WP_235817215.1">
    <property type="nucleotide sequence ID" value="NZ_MUXZ01000029.1"/>
</dbReference>
<dbReference type="GO" id="GO:0015031">
    <property type="term" value="P:protein transport"/>
    <property type="evidence" value="ECO:0007669"/>
    <property type="project" value="UniProtKB-KW"/>
</dbReference>